<evidence type="ECO:0000256" key="16">
    <source>
        <dbReference type="ARBA" id="ARBA00023180"/>
    </source>
</evidence>
<dbReference type="InterPro" id="IPR010960">
    <property type="entry name" value="Flavocytochrome_c"/>
</dbReference>
<sequence>MAAGAWSAGAVPAAARPRRALLAALATACAWVPPAAGAGGDALFALAGSRELGDVTCDMDTVQGANIHQLHPILHDLVNTTFFRLFRVSVVPACPFWQKASAEEEDEHAGGATCSGGGLGFGAPGAFTFGASATEAPDVPCGIDSEEPAIDAGGGDPELDMSMTAAEQIASSTRDNLSESECEFEEDLPSYWMDMTSCDSAKGGELEDVNLIKNPERNTGYNGSHIWEAMYQENCFEVGSSLPRGRFATTHEDSGMCYEERVLYRLLSGWHASTTLSVVKSFYAPGTKEKGAWAPNLDRFMTDIGQHPERVKNLHFSFVVMLRAVKKAAPFLQTYPYATGSMNDDNQTKSLVNRLLDSQVLSLCSPLFDAFDETRLFGEGASSQQRSQLKRQFKSVFKNITVLVDCVQCQRCRLHAKVFSLGLGSALKILLTPPHLIAMSTTRDEVVAMVHTLWKLSEAMEDARVLTERYYQEREASTRPSPSQGAAAPAPAAPPRVAAPPPPPAGSVGAGSRLELLDAALGAVRAAAHAGALSAAEEFEVLRSLVVRPASDEVLLLARHYAAARPELFVALAREAAAAAPAAAALPAGPLGSPENPADAVVVGGGLAGMVATLTLLDRGARVVLVDKQPYLGGNSGKASSGINAAIDTSVESLVSDTTRSAGSLVREVLIEKLAKDSAAAVSWLRDRTGVDLSMRSQLGGHTAKRTLRPSNAFVGAEITFAAGEILKKAAAESPGHLRMLSKAKLTRAAQGGHGWRATVETNGTEAVIEGAALIIASGGFGHDSKEAESLLLLHRPDLADFPTTLGAQTTGDGVKIARDLGARLVDMDRVQLHPTGFVDPQKPQETTKTLGAELLRGVGGLLLDRHGRRFTDELGTRQAVVDAELEAAKAGLDLAAPHPARTFSIVLNGKAARMADRHATLYSHKGLLVRVQGIDGLAGRLGVPASNLRETFAEYNAAAEAGRDRFGRTVFPEGHWPVEPDEDFYVGQITPVIHYTMGGIAIDAEARVLRDADGAPMPGLYAIGEASGGVHGNNRLAGNSLLECTVFGRQVGLSLPIASAGAPPQPAPGGSREPPAAPAEEPAPAQPEQAGSRQITREELSRHAGREKGNWVALYGKVYELADYVEEHPGGEEAITDVAGIDGTEKFAAVHNKELLESMGFTPLGVLVD</sequence>
<keyword evidence="6" id="KW-0285">Flavoprotein</keyword>
<comment type="subcellular location">
    <subcellularLocation>
        <location evidence="2">Endoplasmic reticulum membrane</location>
        <topology evidence="2">Peripheral membrane protein</topology>
        <orientation evidence="2">Lumenal side</orientation>
    </subcellularLocation>
</comment>
<name>A0ABN9UGQ0_9DINO</name>
<evidence type="ECO:0000256" key="12">
    <source>
        <dbReference type="ARBA" id="ARBA00023002"/>
    </source>
</evidence>
<dbReference type="EMBL" id="CAUYUJ010015837">
    <property type="protein sequence ID" value="CAK0858725.1"/>
    <property type="molecule type" value="Genomic_DNA"/>
</dbReference>
<keyword evidence="11" id="KW-0249">Electron transport</keyword>
<feature type="domain" description="Cytochrome b5 heme-binding" evidence="20">
    <location>
        <begin position="1093"/>
        <end position="1169"/>
    </location>
</feature>
<feature type="region of interest" description="Disordered" evidence="18">
    <location>
        <begin position="1059"/>
        <end position="1104"/>
    </location>
</feature>
<dbReference type="InterPro" id="IPR036188">
    <property type="entry name" value="FAD/NAD-bd_sf"/>
</dbReference>
<evidence type="ECO:0000256" key="8">
    <source>
        <dbReference type="ARBA" id="ARBA00022729"/>
    </source>
</evidence>
<dbReference type="PROSITE" id="PS00191">
    <property type="entry name" value="CYTOCHROME_B5_1"/>
    <property type="match status" value="1"/>
</dbReference>
<evidence type="ECO:0000256" key="15">
    <source>
        <dbReference type="ARBA" id="ARBA00023157"/>
    </source>
</evidence>
<dbReference type="PROSITE" id="PS50255">
    <property type="entry name" value="CYTOCHROME_B5_2"/>
    <property type="match status" value="1"/>
</dbReference>
<dbReference type="InterPro" id="IPR037192">
    <property type="entry name" value="ERO1-like_sf"/>
</dbReference>
<keyword evidence="12" id="KW-0560">Oxidoreductase</keyword>
<evidence type="ECO:0000259" key="20">
    <source>
        <dbReference type="PROSITE" id="PS50255"/>
    </source>
</evidence>
<dbReference type="InterPro" id="IPR018506">
    <property type="entry name" value="Cyt_B5_heme-BS"/>
</dbReference>
<dbReference type="NCBIfam" id="TIGR01813">
    <property type="entry name" value="flavo_cyto_c"/>
    <property type="match status" value="1"/>
</dbReference>
<dbReference type="SUPFAM" id="SSF55856">
    <property type="entry name" value="Cytochrome b5-like heme/steroid binding domain"/>
    <property type="match status" value="1"/>
</dbReference>
<reference evidence="21" key="1">
    <citation type="submission" date="2023-10" db="EMBL/GenBank/DDBJ databases">
        <authorList>
            <person name="Chen Y."/>
            <person name="Shah S."/>
            <person name="Dougan E. K."/>
            <person name="Thang M."/>
            <person name="Chan C."/>
        </authorList>
    </citation>
    <scope>NUCLEOTIDE SEQUENCE [LARGE SCALE GENOMIC DNA]</scope>
</reference>
<dbReference type="InterPro" id="IPR003953">
    <property type="entry name" value="FAD-dep_OxRdtase_2_FAD-bd"/>
</dbReference>
<dbReference type="Proteomes" id="UP001189429">
    <property type="component" value="Unassembled WGS sequence"/>
</dbReference>
<dbReference type="PANTHER" id="PTHR43400:SF1">
    <property type="entry name" value="FUMARATE REDUCTASE"/>
    <property type="match status" value="1"/>
</dbReference>
<dbReference type="InterPro" id="IPR036400">
    <property type="entry name" value="Cyt_B5-like_heme/steroid_sf"/>
</dbReference>
<evidence type="ECO:0000256" key="14">
    <source>
        <dbReference type="ARBA" id="ARBA00023136"/>
    </source>
</evidence>
<evidence type="ECO:0000256" key="10">
    <source>
        <dbReference type="ARBA" id="ARBA00022827"/>
    </source>
</evidence>
<keyword evidence="17" id="KW-0676">Redox-active center</keyword>
<proteinExistence type="inferred from homology"/>
<feature type="compositionally biased region" description="Pro residues" evidence="18">
    <location>
        <begin position="491"/>
        <end position="505"/>
    </location>
</feature>
<evidence type="ECO:0000256" key="18">
    <source>
        <dbReference type="SAM" id="MobiDB-lite"/>
    </source>
</evidence>
<comment type="similarity">
    <text evidence="3">Belongs to the EROs family.</text>
</comment>
<dbReference type="Gene3D" id="3.50.50.60">
    <property type="entry name" value="FAD/NAD(P)-binding domain"/>
    <property type="match status" value="1"/>
</dbReference>
<keyword evidence="13" id="KW-0408">Iron</keyword>
<dbReference type="Gene3D" id="3.10.120.10">
    <property type="entry name" value="Cytochrome b5-like heme/steroid binding domain"/>
    <property type="match status" value="1"/>
</dbReference>
<dbReference type="InterPro" id="IPR050315">
    <property type="entry name" value="FAD-oxidoreductase_2"/>
</dbReference>
<keyword evidence="15" id="KW-1015">Disulfide bond</keyword>
<feature type="compositionally biased region" description="Low complexity" evidence="18">
    <location>
        <begin position="1059"/>
        <end position="1091"/>
    </location>
</feature>
<keyword evidence="5" id="KW-0349">Heme</keyword>
<dbReference type="Pfam" id="PF04137">
    <property type="entry name" value="ERO1"/>
    <property type="match status" value="1"/>
</dbReference>
<evidence type="ECO:0000256" key="2">
    <source>
        <dbReference type="ARBA" id="ARBA00004367"/>
    </source>
</evidence>
<dbReference type="SUPFAM" id="SSF51905">
    <property type="entry name" value="FAD/NAD(P)-binding domain"/>
    <property type="match status" value="1"/>
</dbReference>
<evidence type="ECO:0000256" key="11">
    <source>
        <dbReference type="ARBA" id="ARBA00022982"/>
    </source>
</evidence>
<dbReference type="InterPro" id="IPR007266">
    <property type="entry name" value="Ero1"/>
</dbReference>
<evidence type="ECO:0000256" key="13">
    <source>
        <dbReference type="ARBA" id="ARBA00023004"/>
    </source>
</evidence>
<gene>
    <name evidence="21" type="ORF">PCOR1329_LOCUS48331</name>
</gene>
<feature type="compositionally biased region" description="Low complexity" evidence="18">
    <location>
        <begin position="479"/>
        <end position="490"/>
    </location>
</feature>
<organism evidence="21 22">
    <name type="scientific">Prorocentrum cordatum</name>
    <dbReference type="NCBI Taxonomy" id="2364126"/>
    <lineage>
        <taxon>Eukaryota</taxon>
        <taxon>Sar</taxon>
        <taxon>Alveolata</taxon>
        <taxon>Dinophyceae</taxon>
        <taxon>Prorocentrales</taxon>
        <taxon>Prorocentraceae</taxon>
        <taxon>Prorocentrum</taxon>
    </lineage>
</organism>
<dbReference type="Pfam" id="PF00173">
    <property type="entry name" value="Cyt-b5"/>
    <property type="match status" value="1"/>
</dbReference>
<dbReference type="InterPro" id="IPR027477">
    <property type="entry name" value="Succ_DH/fumarate_Rdtase_cat_sf"/>
</dbReference>
<feature type="region of interest" description="Disordered" evidence="18">
    <location>
        <begin position="471"/>
        <end position="509"/>
    </location>
</feature>
<keyword evidence="10" id="KW-0274">FAD</keyword>
<evidence type="ECO:0000256" key="1">
    <source>
        <dbReference type="ARBA" id="ARBA00001974"/>
    </source>
</evidence>
<dbReference type="PANTHER" id="PTHR43400">
    <property type="entry name" value="FUMARATE REDUCTASE"/>
    <property type="match status" value="1"/>
</dbReference>
<feature type="signal peptide" evidence="19">
    <location>
        <begin position="1"/>
        <end position="37"/>
    </location>
</feature>
<dbReference type="SUPFAM" id="SSF110019">
    <property type="entry name" value="ERO1-like"/>
    <property type="match status" value="2"/>
</dbReference>
<comment type="cofactor">
    <cofactor evidence="1">
        <name>FAD</name>
        <dbReference type="ChEBI" id="CHEBI:57692"/>
    </cofactor>
</comment>
<evidence type="ECO:0000256" key="7">
    <source>
        <dbReference type="ARBA" id="ARBA00022723"/>
    </source>
</evidence>
<evidence type="ECO:0000313" key="22">
    <source>
        <dbReference type="Proteomes" id="UP001189429"/>
    </source>
</evidence>
<keyword evidence="7" id="KW-0479">Metal-binding</keyword>
<dbReference type="InterPro" id="IPR001199">
    <property type="entry name" value="Cyt_B5-like_heme/steroid-bd"/>
</dbReference>
<comment type="caution">
    <text evidence="21">The sequence shown here is derived from an EMBL/GenBank/DDBJ whole genome shotgun (WGS) entry which is preliminary data.</text>
</comment>
<evidence type="ECO:0000256" key="5">
    <source>
        <dbReference type="ARBA" id="ARBA00022617"/>
    </source>
</evidence>
<accession>A0ABN9UGQ0</accession>
<evidence type="ECO:0000256" key="4">
    <source>
        <dbReference type="ARBA" id="ARBA00022448"/>
    </source>
</evidence>
<evidence type="ECO:0000256" key="17">
    <source>
        <dbReference type="ARBA" id="ARBA00023284"/>
    </source>
</evidence>
<evidence type="ECO:0000256" key="6">
    <source>
        <dbReference type="ARBA" id="ARBA00022630"/>
    </source>
</evidence>
<evidence type="ECO:0000313" key="21">
    <source>
        <dbReference type="EMBL" id="CAK0858725.1"/>
    </source>
</evidence>
<keyword evidence="14" id="KW-0472">Membrane</keyword>
<dbReference type="SMART" id="SM01117">
    <property type="entry name" value="Cyt-b5"/>
    <property type="match status" value="1"/>
</dbReference>
<feature type="chain" id="PRO_5046889368" description="Cytochrome b5 heme-binding domain-containing protein" evidence="19">
    <location>
        <begin position="38"/>
        <end position="1170"/>
    </location>
</feature>
<keyword evidence="8 19" id="KW-0732">Signal</keyword>
<keyword evidence="22" id="KW-1185">Reference proteome</keyword>
<keyword evidence="9" id="KW-0256">Endoplasmic reticulum</keyword>
<dbReference type="Gene3D" id="3.90.700.10">
    <property type="entry name" value="Succinate dehydrogenase/fumarate reductase flavoprotein, catalytic domain"/>
    <property type="match status" value="1"/>
</dbReference>
<evidence type="ECO:0000256" key="9">
    <source>
        <dbReference type="ARBA" id="ARBA00022824"/>
    </source>
</evidence>
<evidence type="ECO:0000256" key="19">
    <source>
        <dbReference type="SAM" id="SignalP"/>
    </source>
</evidence>
<evidence type="ECO:0000256" key="3">
    <source>
        <dbReference type="ARBA" id="ARBA00008277"/>
    </source>
</evidence>
<dbReference type="SUPFAM" id="SSF56425">
    <property type="entry name" value="Succinate dehydrogenase/fumarate reductase flavoprotein, catalytic domain"/>
    <property type="match status" value="1"/>
</dbReference>
<keyword evidence="4" id="KW-0813">Transport</keyword>
<protein>
    <recommendedName>
        <fullName evidence="20">Cytochrome b5 heme-binding domain-containing protein</fullName>
    </recommendedName>
</protein>
<keyword evidence="16" id="KW-0325">Glycoprotein</keyword>
<dbReference type="Pfam" id="PF00890">
    <property type="entry name" value="FAD_binding_2"/>
    <property type="match status" value="1"/>
</dbReference>